<proteinExistence type="predicted"/>
<sequence length="129" mass="13046">MTRPGERGSAIAEFTMTSALVVVVVLALVQLTFALWVRTVLIDAAAEGARLAALAGGDELAAASRAAELVASTLGSGYQPSVSVHREDDALGVPGYDVMAVELSAPLPVLGLLGPPGALSVTGHAVVER</sequence>
<evidence type="ECO:0000256" key="1">
    <source>
        <dbReference type="SAM" id="Phobius"/>
    </source>
</evidence>
<keyword evidence="1" id="KW-0812">Transmembrane</keyword>
<accession>A0A3N2DCX7</accession>
<dbReference type="InterPro" id="IPR012495">
    <property type="entry name" value="TadE-like_dom"/>
</dbReference>
<dbReference type="AlphaFoldDB" id="A0A3N2DCX7"/>
<keyword evidence="1" id="KW-0472">Membrane</keyword>
<feature type="domain" description="TadE-like" evidence="2">
    <location>
        <begin position="8"/>
        <end position="50"/>
    </location>
</feature>
<keyword evidence="4" id="KW-1185">Reference proteome</keyword>
<dbReference type="EMBL" id="RKHQ01000001">
    <property type="protein sequence ID" value="ROR97572.1"/>
    <property type="molecule type" value="Genomic_DNA"/>
</dbReference>
<protein>
    <submittedName>
        <fullName evidence="3">TadE-like protein</fullName>
    </submittedName>
</protein>
<keyword evidence="1" id="KW-1133">Transmembrane helix</keyword>
<comment type="caution">
    <text evidence="3">The sequence shown here is derived from an EMBL/GenBank/DDBJ whole genome shotgun (WGS) entry which is preliminary data.</text>
</comment>
<name>A0A3N2DCX7_9MICO</name>
<reference evidence="3 4" key="1">
    <citation type="submission" date="2018-11" db="EMBL/GenBank/DDBJ databases">
        <title>Sequencing the genomes of 1000 actinobacteria strains.</title>
        <authorList>
            <person name="Klenk H.-P."/>
        </authorList>
    </citation>
    <scope>NUCLEOTIDE SEQUENCE [LARGE SCALE GENOMIC DNA]</scope>
    <source>
        <strain evidence="3 4">DSM 13521</strain>
    </source>
</reference>
<evidence type="ECO:0000313" key="4">
    <source>
        <dbReference type="Proteomes" id="UP000275356"/>
    </source>
</evidence>
<organism evidence="3 4">
    <name type="scientific">Salana multivorans</name>
    <dbReference type="NCBI Taxonomy" id="120377"/>
    <lineage>
        <taxon>Bacteria</taxon>
        <taxon>Bacillati</taxon>
        <taxon>Actinomycetota</taxon>
        <taxon>Actinomycetes</taxon>
        <taxon>Micrococcales</taxon>
        <taxon>Beutenbergiaceae</taxon>
        <taxon>Salana</taxon>
    </lineage>
</organism>
<evidence type="ECO:0000259" key="2">
    <source>
        <dbReference type="Pfam" id="PF07811"/>
    </source>
</evidence>
<dbReference type="RefSeq" id="WP_245968002.1">
    <property type="nucleotide sequence ID" value="NZ_RKHQ01000001.1"/>
</dbReference>
<gene>
    <name evidence="3" type="ORF">EDD28_2172</name>
</gene>
<dbReference type="Pfam" id="PF07811">
    <property type="entry name" value="TadE"/>
    <property type="match status" value="1"/>
</dbReference>
<evidence type="ECO:0000313" key="3">
    <source>
        <dbReference type="EMBL" id="ROR97572.1"/>
    </source>
</evidence>
<feature type="transmembrane region" description="Helical" evidence="1">
    <location>
        <begin position="12"/>
        <end position="37"/>
    </location>
</feature>
<dbReference type="Proteomes" id="UP000275356">
    <property type="component" value="Unassembled WGS sequence"/>
</dbReference>